<name>A0AAD3NCG1_LATJO</name>
<keyword evidence="1" id="KW-1133">Transmembrane helix</keyword>
<dbReference type="AlphaFoldDB" id="A0AAD3NCG1"/>
<keyword evidence="1" id="KW-0472">Membrane</keyword>
<feature type="transmembrane region" description="Helical" evidence="1">
    <location>
        <begin position="70"/>
        <end position="94"/>
    </location>
</feature>
<evidence type="ECO:0000313" key="2">
    <source>
        <dbReference type="EMBL" id="GLD69005.1"/>
    </source>
</evidence>
<protein>
    <submittedName>
        <fullName evidence="2">Uncharacterized protein</fullName>
    </submittedName>
</protein>
<evidence type="ECO:0000256" key="1">
    <source>
        <dbReference type="SAM" id="Phobius"/>
    </source>
</evidence>
<feature type="transmembrane region" description="Helical" evidence="1">
    <location>
        <begin position="37"/>
        <end position="58"/>
    </location>
</feature>
<organism evidence="2 3">
    <name type="scientific">Lates japonicus</name>
    <name type="common">Japanese lates</name>
    <dbReference type="NCBI Taxonomy" id="270547"/>
    <lineage>
        <taxon>Eukaryota</taxon>
        <taxon>Metazoa</taxon>
        <taxon>Chordata</taxon>
        <taxon>Craniata</taxon>
        <taxon>Vertebrata</taxon>
        <taxon>Euteleostomi</taxon>
        <taxon>Actinopterygii</taxon>
        <taxon>Neopterygii</taxon>
        <taxon>Teleostei</taxon>
        <taxon>Neoteleostei</taxon>
        <taxon>Acanthomorphata</taxon>
        <taxon>Carangaria</taxon>
        <taxon>Carangaria incertae sedis</taxon>
        <taxon>Centropomidae</taxon>
        <taxon>Lates</taxon>
    </lineage>
</organism>
<feature type="transmembrane region" description="Helical" evidence="1">
    <location>
        <begin position="7"/>
        <end position="25"/>
    </location>
</feature>
<comment type="caution">
    <text evidence="2">The sequence shown here is derived from an EMBL/GenBank/DDBJ whole genome shotgun (WGS) entry which is preliminary data.</text>
</comment>
<keyword evidence="3" id="KW-1185">Reference proteome</keyword>
<gene>
    <name evidence="2" type="ORF">AKAME5_002031800</name>
</gene>
<dbReference type="Proteomes" id="UP001279410">
    <property type="component" value="Unassembled WGS sequence"/>
</dbReference>
<sequence length="97" mass="10425">MREDLKTLGAVQVVLGLLDISLGLLLRQVPTVFKKEIFVVFIVGVGTILTGLTLVCEAGTLQPLCSDQRYLAILITIFLVGTPSVWAVVLTASAHVF</sequence>
<proteinExistence type="predicted"/>
<keyword evidence="1" id="KW-0812">Transmembrane</keyword>
<dbReference type="EMBL" id="BRZM01000164">
    <property type="protein sequence ID" value="GLD69005.1"/>
    <property type="molecule type" value="Genomic_DNA"/>
</dbReference>
<accession>A0AAD3NCG1</accession>
<evidence type="ECO:0000313" key="3">
    <source>
        <dbReference type="Proteomes" id="UP001279410"/>
    </source>
</evidence>
<reference evidence="2" key="1">
    <citation type="submission" date="2022-08" db="EMBL/GenBank/DDBJ databases">
        <title>Genome sequencing of akame (Lates japonicus).</title>
        <authorList>
            <person name="Hashiguchi Y."/>
            <person name="Takahashi H."/>
        </authorList>
    </citation>
    <scope>NUCLEOTIDE SEQUENCE</scope>
    <source>
        <strain evidence="2">Kochi</strain>
    </source>
</reference>